<dbReference type="Pfam" id="PF05231">
    <property type="entry name" value="MASE1"/>
    <property type="match status" value="1"/>
</dbReference>
<comment type="subcellular location">
    <subcellularLocation>
        <location evidence="1">Cell membrane</location>
        <topology evidence="1">Multi-pass membrane protein</topology>
    </subcellularLocation>
</comment>
<dbReference type="InterPro" id="IPR007895">
    <property type="entry name" value="MASE1"/>
</dbReference>
<keyword evidence="2" id="KW-1003">Cell membrane</keyword>
<evidence type="ECO:0000313" key="8">
    <source>
        <dbReference type="EMBL" id="QEZ46703.1"/>
    </source>
</evidence>
<accession>A0A5P3VMP8</accession>
<name>A0A5P3VMP8_9BURK</name>
<feature type="transmembrane region" description="Helical" evidence="6">
    <location>
        <begin position="214"/>
        <end position="232"/>
    </location>
</feature>
<dbReference type="Proteomes" id="UP000325743">
    <property type="component" value="Chromosome 2"/>
</dbReference>
<keyword evidence="5 6" id="KW-0472">Membrane</keyword>
<dbReference type="InterPro" id="IPR035965">
    <property type="entry name" value="PAS-like_dom_sf"/>
</dbReference>
<dbReference type="AlphaFoldDB" id="A0A5P3VMP8"/>
<sequence length="426" mass="44464">MPMQQIRLAAIVAVLVLAAGVVSRSLAQASTEAVPVWLGSGVTFAALLVCARWSWPAVLAGAGLALAGWGMATHALPLRGAVAFGLIEVISLGTAGWIATYGRRDPQSPPGATLLIAGALAGSALGASLAVELWRWQRPGLDLPVEWRAWAFSTAAGLLLVGPLAVAFRGFRVRRSGGMPMQQFAAGGLAFVVFIVAVLAVFSDNAAQRFGGLAPTLAYVPMPLLLATALLWGPRGGAIATLLGCLLIIHRTAAGAGPFNVIEGFPGEAVVEVQGFVIVWALVMLLGRALSEGRRTALEEARAWRLRYARTLQAVGVASVEYDAVTGRATWSEGAAALLGDTIRDVNSVDEWLDRIDATDRGLVQATWSAVARGDAPDSVQEYAVTLPGSGRLRVHERLAGIRGADGKVEQVAALLRRAGAEPAHA</sequence>
<feature type="transmembrane region" description="Helical" evidence="6">
    <location>
        <begin position="150"/>
        <end position="171"/>
    </location>
</feature>
<evidence type="ECO:0000256" key="2">
    <source>
        <dbReference type="ARBA" id="ARBA00022475"/>
    </source>
</evidence>
<evidence type="ECO:0000256" key="6">
    <source>
        <dbReference type="SAM" id="Phobius"/>
    </source>
</evidence>
<proteinExistence type="predicted"/>
<evidence type="ECO:0000256" key="5">
    <source>
        <dbReference type="ARBA" id="ARBA00023136"/>
    </source>
</evidence>
<feature type="transmembrane region" description="Helical" evidence="6">
    <location>
        <begin position="112"/>
        <end position="130"/>
    </location>
</feature>
<feature type="domain" description="MASE1" evidence="7">
    <location>
        <begin position="8"/>
        <end position="292"/>
    </location>
</feature>
<organism evidence="8 9">
    <name type="scientific">Cupriavidus oxalaticus</name>
    <dbReference type="NCBI Taxonomy" id="96344"/>
    <lineage>
        <taxon>Bacteria</taxon>
        <taxon>Pseudomonadati</taxon>
        <taxon>Pseudomonadota</taxon>
        <taxon>Betaproteobacteria</taxon>
        <taxon>Burkholderiales</taxon>
        <taxon>Burkholderiaceae</taxon>
        <taxon>Cupriavidus</taxon>
    </lineage>
</organism>
<feature type="transmembrane region" description="Helical" evidence="6">
    <location>
        <begin position="34"/>
        <end position="51"/>
    </location>
</feature>
<reference evidence="8 9" key="1">
    <citation type="submission" date="2018-09" db="EMBL/GenBank/DDBJ databases">
        <title>Complete genome sequence of Cupriavidus oxalaticus T2, a bacterium capable of phenol tolerance and degradation.</title>
        <authorList>
            <person name="Yan J."/>
        </authorList>
    </citation>
    <scope>NUCLEOTIDE SEQUENCE [LARGE SCALE GENOMIC DNA]</scope>
    <source>
        <strain evidence="8 9">T2</strain>
    </source>
</reference>
<dbReference type="EMBL" id="CP032519">
    <property type="protein sequence ID" value="QEZ46703.1"/>
    <property type="molecule type" value="Genomic_DNA"/>
</dbReference>
<dbReference type="Gene3D" id="3.30.450.20">
    <property type="entry name" value="PAS domain"/>
    <property type="match status" value="1"/>
</dbReference>
<dbReference type="SUPFAM" id="SSF55785">
    <property type="entry name" value="PYP-like sensor domain (PAS domain)"/>
    <property type="match status" value="1"/>
</dbReference>
<evidence type="ECO:0000256" key="4">
    <source>
        <dbReference type="ARBA" id="ARBA00022989"/>
    </source>
</evidence>
<keyword evidence="4 6" id="KW-1133">Transmembrane helix</keyword>
<feature type="transmembrane region" description="Helical" evidence="6">
    <location>
        <begin position="273"/>
        <end position="290"/>
    </location>
</feature>
<dbReference type="GO" id="GO:0005886">
    <property type="term" value="C:plasma membrane"/>
    <property type="evidence" value="ECO:0007669"/>
    <property type="project" value="UniProtKB-SubCell"/>
</dbReference>
<evidence type="ECO:0000256" key="1">
    <source>
        <dbReference type="ARBA" id="ARBA00004651"/>
    </source>
</evidence>
<evidence type="ECO:0000256" key="3">
    <source>
        <dbReference type="ARBA" id="ARBA00022692"/>
    </source>
</evidence>
<feature type="transmembrane region" description="Helical" evidence="6">
    <location>
        <begin position="183"/>
        <end position="202"/>
    </location>
</feature>
<feature type="transmembrane region" description="Helical" evidence="6">
    <location>
        <begin position="239"/>
        <end position="261"/>
    </location>
</feature>
<feature type="transmembrane region" description="Helical" evidence="6">
    <location>
        <begin position="82"/>
        <end position="100"/>
    </location>
</feature>
<evidence type="ECO:0000259" key="7">
    <source>
        <dbReference type="Pfam" id="PF05231"/>
    </source>
</evidence>
<keyword evidence="3 6" id="KW-0812">Transmembrane</keyword>
<gene>
    <name evidence="8" type="ORF">D2917_21070</name>
</gene>
<evidence type="ECO:0000313" key="9">
    <source>
        <dbReference type="Proteomes" id="UP000325743"/>
    </source>
</evidence>
<protein>
    <recommendedName>
        <fullName evidence="7">MASE1 domain-containing protein</fullName>
    </recommendedName>
</protein>